<dbReference type="Proteomes" id="UP000257123">
    <property type="component" value="Unassembled WGS sequence"/>
</dbReference>
<proteinExistence type="predicted"/>
<dbReference type="OrthoDB" id="25948at2157"/>
<evidence type="ECO:0000313" key="5">
    <source>
        <dbReference type="Proteomes" id="UP000257123"/>
    </source>
</evidence>
<dbReference type="GO" id="GO:0005524">
    <property type="term" value="F:ATP binding"/>
    <property type="evidence" value="ECO:0007669"/>
    <property type="project" value="InterPro"/>
</dbReference>
<dbReference type="SUPFAM" id="SSF52540">
    <property type="entry name" value="P-loop containing nucleoside triphosphate hydrolases"/>
    <property type="match status" value="1"/>
</dbReference>
<feature type="domain" description="ATPase" evidence="1">
    <location>
        <begin position="16"/>
        <end position="224"/>
    </location>
</feature>
<evidence type="ECO:0000313" key="3">
    <source>
        <dbReference type="EMBL" id="RFA94999.1"/>
    </source>
</evidence>
<reference evidence="4 5" key="1">
    <citation type="submission" date="2017-07" db="EMBL/GenBank/DDBJ databases">
        <title>Draft genome sequence of aerobic hyperthermophilic archaea, Pyrobaculum aerophilum YKB31 and YKB32.</title>
        <authorList>
            <person name="Mochizuki T."/>
            <person name="Berliner A.J."/>
            <person name="Yoshida-Takashima Y."/>
            <person name="Takaki Y."/>
            <person name="Nunoura T."/>
            <person name="Takai K."/>
        </authorList>
    </citation>
    <scope>NUCLEOTIDE SEQUENCE [LARGE SCALE GENOMIC DNA]</scope>
    <source>
        <strain evidence="2 5">YKB31</strain>
        <strain evidence="3 4">YKB32</strain>
    </source>
</reference>
<gene>
    <name evidence="2" type="ORF">CGL51_10455</name>
    <name evidence="3" type="ORF">CGL52_13540</name>
</gene>
<evidence type="ECO:0000313" key="4">
    <source>
        <dbReference type="Proteomes" id="UP000256877"/>
    </source>
</evidence>
<comment type="caution">
    <text evidence="2">The sequence shown here is derived from an EMBL/GenBank/DDBJ whole genome shotgun (WGS) entry which is preliminary data.</text>
</comment>
<sequence length="337" mass="38247">MRRIRLVLASSLLVEFADRETALGRIKEWADRGMATVQVVYGPEGCGKTAWLRQSAELLREMGFDVIYIDPLHQQFATHTDMADIVRRLSEAAAEAFGIAQIKLATLALEFAREALRRGKRKVAVLADDVFQAVGLDKAAQYVKGMLGLIEYPPRDYDVVIAVAATSEGITRREIGRHRWADLNAMWNMPKEGFKRLYEQIPGEKPAFEDVWRWTGGNPKLLGRLYEAGWDADKIVERLAAGRDLATFIKTLSGRERQILAEAVENPDALYTEEGMPLMEKLRELDLALDLFERKPYLWVDVPPPERDPELGIGKYVAWQTPLHMEAIRRTLENVGR</sequence>
<dbReference type="InterPro" id="IPR011579">
    <property type="entry name" value="ATPase_dom"/>
</dbReference>
<dbReference type="Proteomes" id="UP000256877">
    <property type="component" value="Unassembled WGS sequence"/>
</dbReference>
<evidence type="ECO:0000313" key="2">
    <source>
        <dbReference type="EMBL" id="RFA94292.1"/>
    </source>
</evidence>
<dbReference type="Gene3D" id="3.40.50.300">
    <property type="entry name" value="P-loop containing nucleotide triphosphate hydrolases"/>
    <property type="match status" value="1"/>
</dbReference>
<protein>
    <submittedName>
        <fullName evidence="2">AAA family ATPase</fullName>
    </submittedName>
</protein>
<organism evidence="2 5">
    <name type="scientific">Pyrobaculum aerophilum</name>
    <dbReference type="NCBI Taxonomy" id="13773"/>
    <lineage>
        <taxon>Archaea</taxon>
        <taxon>Thermoproteota</taxon>
        <taxon>Thermoprotei</taxon>
        <taxon>Thermoproteales</taxon>
        <taxon>Thermoproteaceae</taxon>
        <taxon>Pyrobaculum</taxon>
    </lineage>
</organism>
<name>A0A371QVT3_9CREN</name>
<dbReference type="InterPro" id="IPR027417">
    <property type="entry name" value="P-loop_NTPase"/>
</dbReference>
<evidence type="ECO:0000259" key="1">
    <source>
        <dbReference type="Pfam" id="PF01637"/>
    </source>
</evidence>
<dbReference type="EMBL" id="NMUE01000039">
    <property type="protein sequence ID" value="RFA94292.1"/>
    <property type="molecule type" value="Genomic_DNA"/>
</dbReference>
<accession>A0A371QVT3</accession>
<dbReference type="AlphaFoldDB" id="A0A371QVT3"/>
<dbReference type="Pfam" id="PF01637">
    <property type="entry name" value="ATPase_2"/>
    <property type="match status" value="1"/>
</dbReference>
<dbReference type="EMBL" id="NMUF01000066">
    <property type="protein sequence ID" value="RFA94999.1"/>
    <property type="molecule type" value="Genomic_DNA"/>
</dbReference>
<dbReference type="RefSeq" id="WP_116421688.1">
    <property type="nucleotide sequence ID" value="NZ_NMUE01000039.1"/>
</dbReference>